<organism evidence="2 3">
    <name type="scientific">Gossypium lobatum</name>
    <dbReference type="NCBI Taxonomy" id="34289"/>
    <lineage>
        <taxon>Eukaryota</taxon>
        <taxon>Viridiplantae</taxon>
        <taxon>Streptophyta</taxon>
        <taxon>Embryophyta</taxon>
        <taxon>Tracheophyta</taxon>
        <taxon>Spermatophyta</taxon>
        <taxon>Magnoliopsida</taxon>
        <taxon>eudicotyledons</taxon>
        <taxon>Gunneridae</taxon>
        <taxon>Pentapetalae</taxon>
        <taxon>rosids</taxon>
        <taxon>malvids</taxon>
        <taxon>Malvales</taxon>
        <taxon>Malvaceae</taxon>
        <taxon>Malvoideae</taxon>
        <taxon>Gossypium</taxon>
    </lineage>
</organism>
<reference evidence="2 3" key="1">
    <citation type="journal article" date="2019" name="Genome Biol. Evol.">
        <title>Insights into the evolution of the New World diploid cottons (Gossypium, subgenus Houzingenia) based on genome sequencing.</title>
        <authorList>
            <person name="Grover C.E."/>
            <person name="Arick M.A. 2nd"/>
            <person name="Thrash A."/>
            <person name="Conover J.L."/>
            <person name="Sanders W.S."/>
            <person name="Peterson D.G."/>
            <person name="Frelichowski J.E."/>
            <person name="Scheffler J.A."/>
            <person name="Scheffler B.E."/>
            <person name="Wendel J.F."/>
        </authorList>
    </citation>
    <scope>NUCLEOTIDE SEQUENCE [LARGE SCALE GENOMIC DNA]</scope>
    <source>
        <strain evidence="2">157</strain>
        <tissue evidence="2">Leaf</tissue>
    </source>
</reference>
<dbReference type="GO" id="GO:0003676">
    <property type="term" value="F:nucleic acid binding"/>
    <property type="evidence" value="ECO:0007669"/>
    <property type="project" value="InterPro"/>
</dbReference>
<evidence type="ECO:0000313" key="2">
    <source>
        <dbReference type="EMBL" id="MBA0556714.1"/>
    </source>
</evidence>
<dbReference type="InterPro" id="IPR002156">
    <property type="entry name" value="RNaseH_domain"/>
</dbReference>
<proteinExistence type="predicted"/>
<dbReference type="Proteomes" id="UP000593572">
    <property type="component" value="Unassembled WGS sequence"/>
</dbReference>
<gene>
    <name evidence="2" type="ORF">Golob_026793</name>
</gene>
<dbReference type="AlphaFoldDB" id="A0A7J8LW99"/>
<comment type="caution">
    <text evidence="2">The sequence shown here is derived from an EMBL/GenBank/DDBJ whole genome shotgun (WGS) entry which is preliminary data.</text>
</comment>
<sequence length="197" mass="22746">RVIDHNSFCPVCGCEIEDTLYALRDCLATKEACLQVIPIDRQSHFFSESLQDWLTSNLRSQVSIGWAQQFDLSHRGNQHSLPTIASQTPMPNTWVNLFTDAKLWGILDGLLVMLSKGFKRAMIQTYNLEVARSLQENMMTDSGIIMLKRVRRIMRTEGQQCIRYVPKDFNKVADCLVKLSLVRNSRLQVYDRARMKF</sequence>
<evidence type="ECO:0000313" key="3">
    <source>
        <dbReference type="Proteomes" id="UP000593572"/>
    </source>
</evidence>
<dbReference type="Pfam" id="PF13456">
    <property type="entry name" value="RVT_3"/>
    <property type="match status" value="1"/>
</dbReference>
<accession>A0A7J8LW99</accession>
<feature type="non-terminal residue" evidence="2">
    <location>
        <position position="1"/>
    </location>
</feature>
<dbReference type="GO" id="GO:0004523">
    <property type="term" value="F:RNA-DNA hybrid ribonuclease activity"/>
    <property type="evidence" value="ECO:0007669"/>
    <property type="project" value="InterPro"/>
</dbReference>
<name>A0A7J8LW99_9ROSI</name>
<keyword evidence="3" id="KW-1185">Reference proteome</keyword>
<evidence type="ECO:0000259" key="1">
    <source>
        <dbReference type="Pfam" id="PF13456"/>
    </source>
</evidence>
<feature type="domain" description="RNase H type-1" evidence="1">
    <location>
        <begin position="100"/>
        <end position="178"/>
    </location>
</feature>
<dbReference type="EMBL" id="JABEZX010000005">
    <property type="protein sequence ID" value="MBA0556714.1"/>
    <property type="molecule type" value="Genomic_DNA"/>
</dbReference>
<protein>
    <recommendedName>
        <fullName evidence="1">RNase H type-1 domain-containing protein</fullName>
    </recommendedName>
</protein>